<sequence length="611" mass="69827">METGVATKSEEVGKEGDDEETCPLCTPHAKPLRKEDWVMCEACNTWYHWRCAGDGEDVKRVEKWYCKQCLEQDSTRSITYKAPARKSLRKRPVQDYASLDGGANTDPKRFLKQLENKRLKPSPFRKMKGEEVNLEWLEDESAMTEPVVIEVPEGLGMKMPESEWSADDIASELGEGMPVEVMDCATQSNSPGWTLGRWADYMEASPSDRLKSGKWGKGGVYNVISLEVSGTKVGEMVLPPKIVRDLDWVEKFWPSTRKGRGHVYPKVQLYSLMGVEGAWTDWHIDFAGSSVYYHILSGSKVFYFVRPTPANLDAYQRWSGSELQNQTWLGDMADAVYRVELTAGNTMIIPAGWIHAVYTPVDTMVFGGNFLHSYNVATQVRVRNIEIATQVPKKFRFPMFSRLCWYVADKYLKDFRSSTDFPRREIEGTLALADFLVSEVRILENGNEQAKKEVKEQIPVDRVKDAPALARELRWRARLALEYPSDDESEGKGKERERSKSGSSAMKRKRSEEETPVAAMVFKNFRPKKWDGSAQVTEGEQTKRVRTSGPKPGEGDWASAWLENAVVDEEANSGPLVRTRKERYTRVRKTERGMERQVIERRIETWEWDSE</sequence>
<feature type="domain" description="PHD-type" evidence="21">
    <location>
        <begin position="19"/>
        <end position="72"/>
    </location>
</feature>
<keyword evidence="14" id="KW-0805">Transcription regulation</keyword>
<dbReference type="InterPro" id="IPR041070">
    <property type="entry name" value="JHD"/>
</dbReference>
<evidence type="ECO:0000313" key="23">
    <source>
        <dbReference type="EMBL" id="TEB36060.1"/>
    </source>
</evidence>
<dbReference type="EMBL" id="QPFP01000006">
    <property type="protein sequence ID" value="TEB36060.1"/>
    <property type="molecule type" value="Genomic_DNA"/>
</dbReference>
<gene>
    <name evidence="23" type="ORF">FA13DRAFT_1752745</name>
</gene>
<dbReference type="GO" id="GO:0005634">
    <property type="term" value="C:nucleus"/>
    <property type="evidence" value="ECO:0007669"/>
    <property type="project" value="UniProtKB-SubCell"/>
</dbReference>
<comment type="function">
    <text evidence="2">Histone demethylase that specifically demethylates 'Lys-36' of histone H3, thereby playing a central role in histone code.</text>
</comment>
<dbReference type="OrthoDB" id="5876800at2759"/>
<evidence type="ECO:0000256" key="20">
    <source>
        <dbReference type="SAM" id="MobiDB-lite"/>
    </source>
</evidence>
<dbReference type="PROSITE" id="PS50016">
    <property type="entry name" value="ZF_PHD_2"/>
    <property type="match status" value="1"/>
</dbReference>
<evidence type="ECO:0000256" key="12">
    <source>
        <dbReference type="ARBA" id="ARBA00023002"/>
    </source>
</evidence>
<evidence type="ECO:0000256" key="7">
    <source>
        <dbReference type="ARBA" id="ARBA00022723"/>
    </source>
</evidence>
<evidence type="ECO:0000256" key="16">
    <source>
        <dbReference type="ARBA" id="ARBA00023242"/>
    </source>
</evidence>
<dbReference type="GO" id="GO:0008270">
    <property type="term" value="F:zinc ion binding"/>
    <property type="evidence" value="ECO:0007669"/>
    <property type="project" value="UniProtKB-KW"/>
</dbReference>
<evidence type="ECO:0000256" key="1">
    <source>
        <dbReference type="ARBA" id="ARBA00001954"/>
    </source>
</evidence>
<keyword evidence="7" id="KW-0479">Metal-binding</keyword>
<evidence type="ECO:0000256" key="10">
    <source>
        <dbReference type="ARBA" id="ARBA00022853"/>
    </source>
</evidence>
<dbReference type="InterPro" id="IPR011011">
    <property type="entry name" value="Znf_FYVE_PHD"/>
</dbReference>
<evidence type="ECO:0000256" key="14">
    <source>
        <dbReference type="ARBA" id="ARBA00023015"/>
    </source>
</evidence>
<evidence type="ECO:0000256" key="3">
    <source>
        <dbReference type="ARBA" id="ARBA00004123"/>
    </source>
</evidence>
<feature type="region of interest" description="Disordered" evidence="20">
    <location>
        <begin position="485"/>
        <end position="557"/>
    </location>
</feature>
<feature type="compositionally biased region" description="Basic and acidic residues" evidence="20">
    <location>
        <begin position="490"/>
        <end position="500"/>
    </location>
</feature>
<dbReference type="SUPFAM" id="SSF57903">
    <property type="entry name" value="FYVE/PHD zinc finger"/>
    <property type="match status" value="1"/>
</dbReference>
<evidence type="ECO:0000256" key="6">
    <source>
        <dbReference type="ARBA" id="ARBA00015153"/>
    </source>
</evidence>
<keyword evidence="15" id="KW-0804">Transcription</keyword>
<dbReference type="Proteomes" id="UP000298030">
    <property type="component" value="Unassembled WGS sequence"/>
</dbReference>
<dbReference type="Pfam" id="PF17811">
    <property type="entry name" value="JHD"/>
    <property type="match status" value="1"/>
</dbReference>
<dbReference type="STRING" id="71717.A0A4Y7TPE0"/>
<name>A0A4Y7TPE0_COPMI</name>
<dbReference type="Gene3D" id="3.30.40.10">
    <property type="entry name" value="Zinc/RING finger domain, C3HC4 (zinc finger)"/>
    <property type="match status" value="1"/>
</dbReference>
<comment type="similarity">
    <text evidence="4">Belongs to the JHDM1 histone demethylase family.</text>
</comment>
<dbReference type="PROSITE" id="PS01359">
    <property type="entry name" value="ZF_PHD_1"/>
    <property type="match status" value="1"/>
</dbReference>
<accession>A0A4Y7TPE0</accession>
<evidence type="ECO:0000256" key="4">
    <source>
        <dbReference type="ARBA" id="ARBA00008037"/>
    </source>
</evidence>
<evidence type="ECO:0000259" key="22">
    <source>
        <dbReference type="PROSITE" id="PS51184"/>
    </source>
</evidence>
<evidence type="ECO:0000259" key="21">
    <source>
        <dbReference type="PROSITE" id="PS50016"/>
    </source>
</evidence>
<evidence type="ECO:0000256" key="17">
    <source>
        <dbReference type="ARBA" id="ARBA00031083"/>
    </source>
</evidence>
<keyword evidence="16" id="KW-0539">Nucleus</keyword>
<dbReference type="GO" id="GO:0140680">
    <property type="term" value="F:histone H3K36me/H3K36me2 demethylase activity"/>
    <property type="evidence" value="ECO:0007669"/>
    <property type="project" value="UniProtKB-EC"/>
</dbReference>
<feature type="domain" description="JmjC" evidence="22">
    <location>
        <begin position="228"/>
        <end position="387"/>
    </location>
</feature>
<feature type="region of interest" description="Disordered" evidence="20">
    <location>
        <begin position="1"/>
        <end position="20"/>
    </location>
</feature>
<comment type="cofactor">
    <cofactor evidence="1">
        <name>Fe(2+)</name>
        <dbReference type="ChEBI" id="CHEBI:29033"/>
    </cofactor>
</comment>
<keyword evidence="11" id="KW-0223">Dioxygenase</keyword>
<evidence type="ECO:0000256" key="19">
    <source>
        <dbReference type="PROSITE-ProRule" id="PRU00146"/>
    </source>
</evidence>
<evidence type="ECO:0000256" key="9">
    <source>
        <dbReference type="ARBA" id="ARBA00022833"/>
    </source>
</evidence>
<keyword evidence="12" id="KW-0560">Oxidoreductase</keyword>
<organism evidence="23 24">
    <name type="scientific">Coprinellus micaceus</name>
    <name type="common">Glistening ink-cap mushroom</name>
    <name type="synonym">Coprinus micaceus</name>
    <dbReference type="NCBI Taxonomy" id="71717"/>
    <lineage>
        <taxon>Eukaryota</taxon>
        <taxon>Fungi</taxon>
        <taxon>Dikarya</taxon>
        <taxon>Basidiomycota</taxon>
        <taxon>Agaricomycotina</taxon>
        <taxon>Agaricomycetes</taxon>
        <taxon>Agaricomycetidae</taxon>
        <taxon>Agaricales</taxon>
        <taxon>Agaricineae</taxon>
        <taxon>Psathyrellaceae</taxon>
        <taxon>Coprinellus</taxon>
    </lineage>
</organism>
<proteinExistence type="inferred from homology"/>
<evidence type="ECO:0000256" key="2">
    <source>
        <dbReference type="ARBA" id="ARBA00003909"/>
    </source>
</evidence>
<comment type="subcellular location">
    <subcellularLocation>
        <location evidence="3">Nucleus</location>
    </subcellularLocation>
</comment>
<dbReference type="InterPro" id="IPR019787">
    <property type="entry name" value="Znf_PHD-finger"/>
</dbReference>
<dbReference type="InterPro" id="IPR001965">
    <property type="entry name" value="Znf_PHD"/>
</dbReference>
<dbReference type="InterPro" id="IPR013083">
    <property type="entry name" value="Znf_RING/FYVE/PHD"/>
</dbReference>
<dbReference type="SUPFAM" id="SSF51197">
    <property type="entry name" value="Clavaminate synthase-like"/>
    <property type="match status" value="1"/>
</dbReference>
<evidence type="ECO:0000256" key="15">
    <source>
        <dbReference type="ARBA" id="ARBA00023163"/>
    </source>
</evidence>
<keyword evidence="13" id="KW-0408">Iron</keyword>
<comment type="caution">
    <text evidence="23">The sequence shown here is derived from an EMBL/GenBank/DDBJ whole genome shotgun (WGS) entry which is preliminary data.</text>
</comment>
<dbReference type="InterPro" id="IPR019786">
    <property type="entry name" value="Zinc_finger_PHD-type_CS"/>
</dbReference>
<dbReference type="EC" id="1.14.11.27" evidence="5"/>
<keyword evidence="24" id="KW-1185">Reference proteome</keyword>
<dbReference type="Pfam" id="PF02373">
    <property type="entry name" value="JmjC"/>
    <property type="match status" value="1"/>
</dbReference>
<protein>
    <recommendedName>
        <fullName evidence="6">JmjC domain-containing histone demethylation protein 1</fullName>
        <ecNumber evidence="5">1.14.11.27</ecNumber>
    </recommendedName>
    <alternativeName>
        <fullName evidence="17">[Histone-H3]-lysine-36 demethylase 1</fullName>
    </alternativeName>
</protein>
<evidence type="ECO:0000313" key="24">
    <source>
        <dbReference type="Proteomes" id="UP000298030"/>
    </source>
</evidence>
<dbReference type="Pfam" id="PF00628">
    <property type="entry name" value="PHD"/>
    <property type="match status" value="1"/>
</dbReference>
<dbReference type="InterPro" id="IPR003347">
    <property type="entry name" value="JmjC_dom"/>
</dbReference>
<keyword evidence="10" id="KW-0156">Chromatin regulator</keyword>
<evidence type="ECO:0000256" key="13">
    <source>
        <dbReference type="ARBA" id="ARBA00023004"/>
    </source>
</evidence>
<keyword evidence="8 19" id="KW-0863">Zinc-finger</keyword>
<dbReference type="AlphaFoldDB" id="A0A4Y7TPE0"/>
<dbReference type="InterPro" id="IPR050690">
    <property type="entry name" value="JHDM1_Histone_Demethylase"/>
</dbReference>
<evidence type="ECO:0000256" key="18">
    <source>
        <dbReference type="ARBA" id="ARBA00047915"/>
    </source>
</evidence>
<dbReference type="PROSITE" id="PS51184">
    <property type="entry name" value="JMJC"/>
    <property type="match status" value="1"/>
</dbReference>
<keyword evidence="9" id="KW-0862">Zinc</keyword>
<evidence type="ECO:0000256" key="11">
    <source>
        <dbReference type="ARBA" id="ARBA00022964"/>
    </source>
</evidence>
<evidence type="ECO:0000256" key="8">
    <source>
        <dbReference type="ARBA" id="ARBA00022771"/>
    </source>
</evidence>
<evidence type="ECO:0000256" key="5">
    <source>
        <dbReference type="ARBA" id="ARBA00013246"/>
    </source>
</evidence>
<reference evidence="23 24" key="1">
    <citation type="journal article" date="2019" name="Nat. Ecol. Evol.">
        <title>Megaphylogeny resolves global patterns of mushroom evolution.</title>
        <authorList>
            <person name="Varga T."/>
            <person name="Krizsan K."/>
            <person name="Foldi C."/>
            <person name="Dima B."/>
            <person name="Sanchez-Garcia M."/>
            <person name="Sanchez-Ramirez S."/>
            <person name="Szollosi G.J."/>
            <person name="Szarkandi J.G."/>
            <person name="Papp V."/>
            <person name="Albert L."/>
            <person name="Andreopoulos W."/>
            <person name="Angelini C."/>
            <person name="Antonin V."/>
            <person name="Barry K.W."/>
            <person name="Bougher N.L."/>
            <person name="Buchanan P."/>
            <person name="Buyck B."/>
            <person name="Bense V."/>
            <person name="Catcheside P."/>
            <person name="Chovatia M."/>
            <person name="Cooper J."/>
            <person name="Damon W."/>
            <person name="Desjardin D."/>
            <person name="Finy P."/>
            <person name="Geml J."/>
            <person name="Haridas S."/>
            <person name="Hughes K."/>
            <person name="Justo A."/>
            <person name="Karasinski D."/>
            <person name="Kautmanova I."/>
            <person name="Kiss B."/>
            <person name="Kocsube S."/>
            <person name="Kotiranta H."/>
            <person name="LaButti K.M."/>
            <person name="Lechner B.E."/>
            <person name="Liimatainen K."/>
            <person name="Lipzen A."/>
            <person name="Lukacs Z."/>
            <person name="Mihaltcheva S."/>
            <person name="Morgado L.N."/>
            <person name="Niskanen T."/>
            <person name="Noordeloos M.E."/>
            <person name="Ohm R.A."/>
            <person name="Ortiz-Santana B."/>
            <person name="Ovrebo C."/>
            <person name="Racz N."/>
            <person name="Riley R."/>
            <person name="Savchenko A."/>
            <person name="Shiryaev A."/>
            <person name="Soop K."/>
            <person name="Spirin V."/>
            <person name="Szebenyi C."/>
            <person name="Tomsovsky M."/>
            <person name="Tulloss R.E."/>
            <person name="Uehling J."/>
            <person name="Grigoriev I.V."/>
            <person name="Vagvolgyi C."/>
            <person name="Papp T."/>
            <person name="Martin F.M."/>
            <person name="Miettinen O."/>
            <person name="Hibbett D.S."/>
            <person name="Nagy L.G."/>
        </authorList>
    </citation>
    <scope>NUCLEOTIDE SEQUENCE [LARGE SCALE GENOMIC DNA]</scope>
    <source>
        <strain evidence="23 24">FP101781</strain>
    </source>
</reference>
<dbReference type="Gene3D" id="2.60.120.650">
    <property type="entry name" value="Cupin"/>
    <property type="match status" value="1"/>
</dbReference>
<dbReference type="SMART" id="SM00249">
    <property type="entry name" value="PHD"/>
    <property type="match status" value="1"/>
</dbReference>
<comment type="catalytic activity">
    <reaction evidence="18">
        <text>N(6),N(6)-dimethyl-L-lysyl(36)-[histone H3] + 2 2-oxoglutarate + 2 O2 = L-lysyl(36)-[histone H3] + 2 formaldehyde + 2 succinate + 2 CO2</text>
        <dbReference type="Rhea" id="RHEA:42032"/>
        <dbReference type="Rhea" id="RHEA-COMP:9785"/>
        <dbReference type="Rhea" id="RHEA-COMP:9787"/>
        <dbReference type="ChEBI" id="CHEBI:15379"/>
        <dbReference type="ChEBI" id="CHEBI:16526"/>
        <dbReference type="ChEBI" id="CHEBI:16810"/>
        <dbReference type="ChEBI" id="CHEBI:16842"/>
        <dbReference type="ChEBI" id="CHEBI:29969"/>
        <dbReference type="ChEBI" id="CHEBI:30031"/>
        <dbReference type="ChEBI" id="CHEBI:61976"/>
        <dbReference type="EC" id="1.14.11.27"/>
    </reaction>
</comment>
<dbReference type="PANTHER" id="PTHR23123">
    <property type="entry name" value="PHD/F-BOX CONTAINING PROTEIN"/>
    <property type="match status" value="1"/>
</dbReference>
<dbReference type="SMART" id="SM00558">
    <property type="entry name" value="JmjC"/>
    <property type="match status" value="1"/>
</dbReference>